<evidence type="ECO:0000313" key="3">
    <source>
        <dbReference type="Proteomes" id="UP001066276"/>
    </source>
</evidence>
<organism evidence="2 3">
    <name type="scientific">Pleurodeles waltl</name>
    <name type="common">Iberian ribbed newt</name>
    <dbReference type="NCBI Taxonomy" id="8319"/>
    <lineage>
        <taxon>Eukaryota</taxon>
        <taxon>Metazoa</taxon>
        <taxon>Chordata</taxon>
        <taxon>Craniata</taxon>
        <taxon>Vertebrata</taxon>
        <taxon>Euteleostomi</taxon>
        <taxon>Amphibia</taxon>
        <taxon>Batrachia</taxon>
        <taxon>Caudata</taxon>
        <taxon>Salamandroidea</taxon>
        <taxon>Salamandridae</taxon>
        <taxon>Pleurodelinae</taxon>
        <taxon>Pleurodeles</taxon>
    </lineage>
</organism>
<dbReference type="AlphaFoldDB" id="A0AAV7VY65"/>
<feature type="region of interest" description="Disordered" evidence="1">
    <location>
        <begin position="55"/>
        <end position="79"/>
    </location>
</feature>
<dbReference type="Proteomes" id="UP001066276">
    <property type="component" value="Chromosome 1_2"/>
</dbReference>
<protein>
    <submittedName>
        <fullName evidence="2">Uncharacterized protein</fullName>
    </submittedName>
</protein>
<reference evidence="2" key="1">
    <citation type="journal article" date="2022" name="bioRxiv">
        <title>Sequencing and chromosome-scale assembly of the giantPleurodeles waltlgenome.</title>
        <authorList>
            <person name="Brown T."/>
            <person name="Elewa A."/>
            <person name="Iarovenko S."/>
            <person name="Subramanian E."/>
            <person name="Araus A.J."/>
            <person name="Petzold A."/>
            <person name="Susuki M."/>
            <person name="Suzuki K.-i.T."/>
            <person name="Hayashi T."/>
            <person name="Toyoda A."/>
            <person name="Oliveira C."/>
            <person name="Osipova E."/>
            <person name="Leigh N.D."/>
            <person name="Simon A."/>
            <person name="Yun M.H."/>
        </authorList>
    </citation>
    <scope>NUCLEOTIDE SEQUENCE</scope>
    <source>
        <strain evidence="2">20211129_DDA</strain>
        <tissue evidence="2">Liver</tissue>
    </source>
</reference>
<evidence type="ECO:0000313" key="2">
    <source>
        <dbReference type="EMBL" id="KAJ1206527.1"/>
    </source>
</evidence>
<gene>
    <name evidence="2" type="ORF">NDU88_001931</name>
</gene>
<proteinExistence type="predicted"/>
<name>A0AAV7VY65_PLEWA</name>
<comment type="caution">
    <text evidence="2">The sequence shown here is derived from an EMBL/GenBank/DDBJ whole genome shotgun (WGS) entry which is preliminary data.</text>
</comment>
<accession>A0AAV7VY65</accession>
<dbReference type="EMBL" id="JANPWB010000002">
    <property type="protein sequence ID" value="KAJ1206527.1"/>
    <property type="molecule type" value="Genomic_DNA"/>
</dbReference>
<evidence type="ECO:0000256" key="1">
    <source>
        <dbReference type="SAM" id="MobiDB-lite"/>
    </source>
</evidence>
<keyword evidence="3" id="KW-1185">Reference proteome</keyword>
<sequence>MGRSDSTHTIPLLVLTLPQMTWRRMETPTLWLVGYRNRGNGRRLKVEFRLCQELEPKHPGTGSNGGAAGVEGARGRGTR</sequence>